<proteinExistence type="predicted"/>
<feature type="domain" description="SAWADEE" evidence="1">
    <location>
        <begin position="9"/>
        <end position="145"/>
    </location>
</feature>
<keyword evidence="4" id="KW-1185">Reference proteome</keyword>
<dbReference type="OMA" id="SNTTHRM"/>
<dbReference type="Gene3D" id="2.30.30.140">
    <property type="match status" value="1"/>
</dbReference>
<reference evidence="2" key="3">
    <citation type="submission" date="2020-06" db="EMBL/GenBank/DDBJ databases">
        <title>Helianthus annuus Genome sequencing and assembly Release 2.</title>
        <authorList>
            <person name="Gouzy J."/>
            <person name="Langlade N."/>
            <person name="Munos S."/>
        </authorList>
    </citation>
    <scope>NUCLEOTIDE SEQUENCE</scope>
    <source>
        <tissue evidence="2">Leaves</tissue>
    </source>
</reference>
<accession>A0A251S0V2</accession>
<evidence type="ECO:0000259" key="1">
    <source>
        <dbReference type="Pfam" id="PF16719"/>
    </source>
</evidence>
<dbReference type="PANTHER" id="PTHR36384">
    <property type="entry name" value="SAWADEE PROTEIN"/>
    <property type="match status" value="1"/>
</dbReference>
<dbReference type="EMBL" id="CM007905">
    <property type="protein sequence ID" value="OTF92320.1"/>
    <property type="molecule type" value="Genomic_DNA"/>
</dbReference>
<reference evidence="3" key="2">
    <citation type="submission" date="2017-02" db="EMBL/GenBank/DDBJ databases">
        <title>Sunflower complete genome.</title>
        <authorList>
            <person name="Langlade N."/>
            <person name="Munos S."/>
        </authorList>
    </citation>
    <scope>NUCLEOTIDE SEQUENCE [LARGE SCALE GENOMIC DNA]</scope>
    <source>
        <tissue evidence="3">Leaves</tissue>
    </source>
</reference>
<dbReference type="InterPro" id="IPR032001">
    <property type="entry name" value="SAWADEE_dom"/>
</dbReference>
<organism evidence="3 4">
    <name type="scientific">Helianthus annuus</name>
    <name type="common">Common sunflower</name>
    <dbReference type="NCBI Taxonomy" id="4232"/>
    <lineage>
        <taxon>Eukaryota</taxon>
        <taxon>Viridiplantae</taxon>
        <taxon>Streptophyta</taxon>
        <taxon>Embryophyta</taxon>
        <taxon>Tracheophyta</taxon>
        <taxon>Spermatophyta</taxon>
        <taxon>Magnoliopsida</taxon>
        <taxon>eudicotyledons</taxon>
        <taxon>Gunneridae</taxon>
        <taxon>Pentapetalae</taxon>
        <taxon>asterids</taxon>
        <taxon>campanulids</taxon>
        <taxon>Asterales</taxon>
        <taxon>Asteraceae</taxon>
        <taxon>Asteroideae</taxon>
        <taxon>Heliantheae alliance</taxon>
        <taxon>Heliantheae</taxon>
        <taxon>Helianthus</taxon>
    </lineage>
</organism>
<dbReference type="GO" id="GO:0003682">
    <property type="term" value="F:chromatin binding"/>
    <property type="evidence" value="ECO:0007669"/>
    <property type="project" value="InterPro"/>
</dbReference>
<evidence type="ECO:0000313" key="3">
    <source>
        <dbReference type="EMBL" id="OTF92320.1"/>
    </source>
</evidence>
<dbReference type="PANTHER" id="PTHR36384:SF1">
    <property type="entry name" value="SAWADEE PROTEIN"/>
    <property type="match status" value="1"/>
</dbReference>
<sequence>MSLFGDDVNYNLEFRSTKDDGWYHCGVVLEHRNRLRVKFKHFDQICNDEVFSVSDFSTNDDVSKFLQRFRPESEPIGDNRCSRVSEGLMVSAACTGGNHLRKFDAVVEAVIKKKHSPEKCLCTCLLFWQHGPEEGHTTRTNLSSVYLIKSGSVDPTVLNFTKLVKEKVNRASIEFTLIPKNPYLFKGTSSNENITKPQDFGSVGHSSHDGFSAGSEGFFPVSDQGCEKETGNQHYLILENLETDLCPLFLIDFIHEQTLITAQAYIIPHLLSETCARAAIVVDKKTELETIYKFLNNPNHIIVSSSGRPWVLAEDKVRTGSFSTNLHGFPPMSEKGNMKKDLKVVKLGTEEYTKAKKQKDLYMVFRNHLNDVVQRLAMEEEIINNGPAQ</sequence>
<dbReference type="Gramene" id="mRNA:HanXRQr2_Chr16g0758621">
    <property type="protein sequence ID" value="mRNA:HanXRQr2_Chr16g0758621"/>
    <property type="gene ID" value="HanXRQr2_Chr16g0758621"/>
</dbReference>
<evidence type="ECO:0000313" key="2">
    <source>
        <dbReference type="EMBL" id="KAF5760881.1"/>
    </source>
</evidence>
<name>A0A251S0V2_HELAN</name>
<dbReference type="EMBL" id="MNCJ02000331">
    <property type="protein sequence ID" value="KAF5760881.1"/>
    <property type="molecule type" value="Genomic_DNA"/>
</dbReference>
<dbReference type="Proteomes" id="UP000215914">
    <property type="component" value="Chromosome 16"/>
</dbReference>
<gene>
    <name evidence="3" type="ORF">HannXRQ_Chr16g0520571</name>
    <name evidence="2" type="ORF">HanXRQr2_Chr16g0758621</name>
</gene>
<dbReference type="Pfam" id="PF16719">
    <property type="entry name" value="SAWADEE"/>
    <property type="match status" value="1"/>
</dbReference>
<protein>
    <submittedName>
        <fullName evidence="2 3">SAWADEE domain-containing protein</fullName>
    </submittedName>
</protein>
<dbReference type="AlphaFoldDB" id="A0A251S0V2"/>
<reference evidence="2 4" key="1">
    <citation type="journal article" date="2017" name="Nature">
        <title>The sunflower genome provides insights into oil metabolism, flowering and Asterid evolution.</title>
        <authorList>
            <person name="Badouin H."/>
            <person name="Gouzy J."/>
            <person name="Grassa C.J."/>
            <person name="Murat F."/>
            <person name="Staton S.E."/>
            <person name="Cottret L."/>
            <person name="Lelandais-Briere C."/>
            <person name="Owens G.L."/>
            <person name="Carrere S."/>
            <person name="Mayjonade B."/>
            <person name="Legrand L."/>
            <person name="Gill N."/>
            <person name="Kane N.C."/>
            <person name="Bowers J.E."/>
            <person name="Hubner S."/>
            <person name="Bellec A."/>
            <person name="Berard A."/>
            <person name="Berges H."/>
            <person name="Blanchet N."/>
            <person name="Boniface M.C."/>
            <person name="Brunel D."/>
            <person name="Catrice O."/>
            <person name="Chaidir N."/>
            <person name="Claudel C."/>
            <person name="Donnadieu C."/>
            <person name="Faraut T."/>
            <person name="Fievet G."/>
            <person name="Helmstetter N."/>
            <person name="King M."/>
            <person name="Knapp S.J."/>
            <person name="Lai Z."/>
            <person name="Le Paslier M.C."/>
            <person name="Lippi Y."/>
            <person name="Lorenzon L."/>
            <person name="Mandel J.R."/>
            <person name="Marage G."/>
            <person name="Marchand G."/>
            <person name="Marquand E."/>
            <person name="Bret-Mestries E."/>
            <person name="Morien E."/>
            <person name="Nambeesan S."/>
            <person name="Nguyen T."/>
            <person name="Pegot-Espagnet P."/>
            <person name="Pouilly N."/>
            <person name="Raftis F."/>
            <person name="Sallet E."/>
            <person name="Schiex T."/>
            <person name="Thomas J."/>
            <person name="Vandecasteele C."/>
            <person name="Vares D."/>
            <person name="Vear F."/>
            <person name="Vautrin S."/>
            <person name="Crespi M."/>
            <person name="Mangin B."/>
            <person name="Burke J.M."/>
            <person name="Salse J."/>
            <person name="Munos S."/>
            <person name="Vincourt P."/>
            <person name="Rieseberg L.H."/>
            <person name="Langlade N.B."/>
        </authorList>
    </citation>
    <scope>NUCLEOTIDE SEQUENCE [LARGE SCALE GENOMIC DNA]</scope>
    <source>
        <strain evidence="4">cv. SF193</strain>
        <tissue evidence="2">Leaves</tissue>
    </source>
</reference>
<dbReference type="InParanoid" id="A0A251S0V2"/>
<evidence type="ECO:0000313" key="4">
    <source>
        <dbReference type="Proteomes" id="UP000215914"/>
    </source>
</evidence>